<dbReference type="InterPro" id="IPR015890">
    <property type="entry name" value="Chorismate_C"/>
</dbReference>
<evidence type="ECO:0000259" key="13">
    <source>
        <dbReference type="Pfam" id="PF00425"/>
    </source>
</evidence>
<evidence type="ECO:0000256" key="11">
    <source>
        <dbReference type="ARBA" id="ARBA00047683"/>
    </source>
</evidence>
<dbReference type="InterPro" id="IPR005801">
    <property type="entry name" value="ADC_synthase"/>
</dbReference>
<keyword evidence="8 12" id="KW-0057">Aromatic amino acid biosynthesis</keyword>
<evidence type="ECO:0000256" key="4">
    <source>
        <dbReference type="ARBA" id="ARBA00012266"/>
    </source>
</evidence>
<dbReference type="PANTHER" id="PTHR11236:SF9">
    <property type="entry name" value="ANTHRANILATE SYNTHASE COMPONENT 1"/>
    <property type="match status" value="1"/>
</dbReference>
<comment type="cofactor">
    <cofactor evidence="12">
        <name>Mg(2+)</name>
        <dbReference type="ChEBI" id="CHEBI:18420"/>
    </cofactor>
</comment>
<dbReference type="Pfam" id="PF04715">
    <property type="entry name" value="Anth_synt_I_N"/>
    <property type="match status" value="1"/>
</dbReference>
<evidence type="ECO:0000256" key="8">
    <source>
        <dbReference type="ARBA" id="ARBA00023141"/>
    </source>
</evidence>
<evidence type="ECO:0000259" key="14">
    <source>
        <dbReference type="Pfam" id="PF04715"/>
    </source>
</evidence>
<evidence type="ECO:0000256" key="2">
    <source>
        <dbReference type="ARBA" id="ARBA00009562"/>
    </source>
</evidence>
<protein>
    <recommendedName>
        <fullName evidence="5 12">Anthranilate synthase component 1</fullName>
        <ecNumber evidence="4 12">4.1.3.27</ecNumber>
    </recommendedName>
</protein>
<dbReference type="Proteomes" id="UP000197032">
    <property type="component" value="Unassembled WGS sequence"/>
</dbReference>
<evidence type="ECO:0000256" key="6">
    <source>
        <dbReference type="ARBA" id="ARBA00022605"/>
    </source>
</evidence>
<sequence length="499" mass="56332">MINPSRQEYLKRSRHEKLIPVWDEVLVDMETPISIYRKVCRESPSYLLESVEGGENIARYSFIGLDPWLTFSAKNGSISIVKGKKSYRTHGNPFDKLQQIVESFAVTDHPGLPRFFGGAVGYFGYDMVRYLEPLPYRARDDLYLPDCYFVMTRLVLIYDHVRCRLKIVFLSEPTDSPEKDYEEACRRVEQVKERLEGSGGLASLSLRESPGTGGEDIFYRSNCSRREFTEKVMQAKEYIRAGDIFQVVLSQRLDTPYQGSIFDLYRSLRAINPSPYMFFLNFENLQLVGASPEMLVRVEKGIVQTRPIAGTRPRGKNELEDEELARELKADEKERAEHLMLVDLGRNDVGRVSRYGTVTVPDFMEVEKYSHVMHLVSTVQGELAEDKTPLDALKACFPAGTVSGAPKVRAMEIIEELEPTRRGPYAGGIGYLGLNGNLDFCITIRTVLLHQGRAYVQAGAGIVADSEPEREYQETLNKARALLAALRQAGGEPVAVGDR</sequence>
<comment type="similarity">
    <text evidence="2 12">Belongs to the anthranilate synthase component I family.</text>
</comment>
<dbReference type="PANTHER" id="PTHR11236">
    <property type="entry name" value="AMINOBENZOATE/ANTHRANILATE SYNTHASE"/>
    <property type="match status" value="1"/>
</dbReference>
<dbReference type="RefSeq" id="WP_088552597.1">
    <property type="nucleotide sequence ID" value="NZ_BDGJ01000003.1"/>
</dbReference>
<proteinExistence type="inferred from homology"/>
<evidence type="ECO:0000313" key="15">
    <source>
        <dbReference type="EMBL" id="GAW90994.1"/>
    </source>
</evidence>
<dbReference type="GO" id="GO:0004049">
    <property type="term" value="F:anthranilate synthase activity"/>
    <property type="evidence" value="ECO:0007669"/>
    <property type="project" value="UniProtKB-EC"/>
</dbReference>
<dbReference type="UniPathway" id="UPA00035">
    <property type="reaction ID" value="UER00040"/>
</dbReference>
<evidence type="ECO:0000313" key="16">
    <source>
        <dbReference type="Proteomes" id="UP000197032"/>
    </source>
</evidence>
<dbReference type="Pfam" id="PF00425">
    <property type="entry name" value="Chorismate_bind"/>
    <property type="match status" value="1"/>
</dbReference>
<feature type="domain" description="Anthranilate synthase component I N-terminal" evidence="14">
    <location>
        <begin position="28"/>
        <end position="165"/>
    </location>
</feature>
<dbReference type="EC" id="4.1.3.27" evidence="4 12"/>
<accession>A0A1Z5HNA3</accession>
<reference evidence="16" key="1">
    <citation type="journal article" date="2017" name="Appl. Environ. Microbiol.">
        <title>Genomic analysis of Calderihabitans maritimus KKC1, a thermophilic hydrogenogenic carboxydotrophic bacterium isolated from marine sediment.</title>
        <authorList>
            <person name="Omae K."/>
            <person name="Yoneda Y."/>
            <person name="Fukuyama Y."/>
            <person name="Yoshida T."/>
            <person name="Sako Y."/>
        </authorList>
    </citation>
    <scope>NUCLEOTIDE SEQUENCE [LARGE SCALE GENOMIC DNA]</scope>
    <source>
        <strain evidence="16">KKC1</strain>
    </source>
</reference>
<dbReference type="AlphaFoldDB" id="A0A1Z5HNA3"/>
<dbReference type="NCBIfam" id="TIGR00564">
    <property type="entry name" value="trpE_most"/>
    <property type="match status" value="1"/>
</dbReference>
<name>A0A1Z5HNA3_9FIRM</name>
<dbReference type="GO" id="GO:0046872">
    <property type="term" value="F:metal ion binding"/>
    <property type="evidence" value="ECO:0007669"/>
    <property type="project" value="UniProtKB-KW"/>
</dbReference>
<keyword evidence="6 12" id="KW-0028">Amino-acid biosynthesis</keyword>
<dbReference type="EMBL" id="BDGJ01000003">
    <property type="protein sequence ID" value="GAW90994.1"/>
    <property type="molecule type" value="Genomic_DNA"/>
</dbReference>
<dbReference type="OrthoDB" id="9803598at2"/>
<keyword evidence="9 12" id="KW-0456">Lyase</keyword>
<organism evidence="15 16">
    <name type="scientific">Calderihabitans maritimus</name>
    <dbReference type="NCBI Taxonomy" id="1246530"/>
    <lineage>
        <taxon>Bacteria</taxon>
        <taxon>Bacillati</taxon>
        <taxon>Bacillota</taxon>
        <taxon>Clostridia</taxon>
        <taxon>Neomoorellales</taxon>
        <taxon>Calderihabitantaceae</taxon>
        <taxon>Calderihabitans</taxon>
    </lineage>
</organism>
<evidence type="ECO:0000256" key="7">
    <source>
        <dbReference type="ARBA" id="ARBA00022822"/>
    </source>
</evidence>
<dbReference type="InterPro" id="IPR019999">
    <property type="entry name" value="Anth_synth_I-like"/>
</dbReference>
<dbReference type="GO" id="GO:0000162">
    <property type="term" value="P:L-tryptophan biosynthetic process"/>
    <property type="evidence" value="ECO:0007669"/>
    <property type="project" value="UniProtKB-UniPathway"/>
</dbReference>
<keyword evidence="12" id="KW-0460">Magnesium</keyword>
<evidence type="ECO:0000256" key="9">
    <source>
        <dbReference type="ARBA" id="ARBA00023239"/>
    </source>
</evidence>
<gene>
    <name evidence="12" type="primary">trpE</name>
    <name evidence="15" type="ORF">KKC1_01560</name>
</gene>
<dbReference type="InterPro" id="IPR006805">
    <property type="entry name" value="Anth_synth_I_N"/>
</dbReference>
<dbReference type="PRINTS" id="PR00095">
    <property type="entry name" value="ANTSNTHASEI"/>
</dbReference>
<comment type="function">
    <text evidence="10 12">Part of a heterotetrameric complex that catalyzes the two-step biosynthesis of anthranilate, an intermediate in the biosynthesis of L-tryptophan. In the first step, the glutamine-binding beta subunit (TrpG) of anthranilate synthase (AS) provides the glutamine amidotransferase activity which generates ammonia as a substrate that, along with chorismate, is used in the second step, catalyzed by the large alpha subunit of AS (TrpE) to produce anthranilate. In the absence of TrpG, TrpE can synthesize anthranilate directly from chorismate and high concentrations of ammonia.</text>
</comment>
<dbReference type="SUPFAM" id="SSF56322">
    <property type="entry name" value="ADC synthase"/>
    <property type="match status" value="1"/>
</dbReference>
<dbReference type="InterPro" id="IPR005256">
    <property type="entry name" value="Anth_synth_I_PabB"/>
</dbReference>
<feature type="domain" description="Chorismate-utilising enzyme C-terminal" evidence="13">
    <location>
        <begin position="225"/>
        <end position="478"/>
    </location>
</feature>
<keyword evidence="16" id="KW-1185">Reference proteome</keyword>
<comment type="subunit">
    <text evidence="3 12">Heterotetramer consisting of two non-identical subunits: a beta subunit (TrpG) and a large alpha subunit (TrpE).</text>
</comment>
<evidence type="ECO:0000256" key="5">
    <source>
        <dbReference type="ARBA" id="ARBA00020653"/>
    </source>
</evidence>
<keyword evidence="12" id="KW-0479">Metal-binding</keyword>
<evidence type="ECO:0000256" key="10">
    <source>
        <dbReference type="ARBA" id="ARBA00025634"/>
    </source>
</evidence>
<comment type="pathway">
    <text evidence="1 12">Amino-acid biosynthesis; L-tryptophan biosynthesis; L-tryptophan from chorismate: step 1/5.</text>
</comment>
<evidence type="ECO:0000256" key="1">
    <source>
        <dbReference type="ARBA" id="ARBA00004873"/>
    </source>
</evidence>
<comment type="catalytic activity">
    <reaction evidence="11 12">
        <text>chorismate + L-glutamine = anthranilate + pyruvate + L-glutamate + H(+)</text>
        <dbReference type="Rhea" id="RHEA:21732"/>
        <dbReference type="ChEBI" id="CHEBI:15361"/>
        <dbReference type="ChEBI" id="CHEBI:15378"/>
        <dbReference type="ChEBI" id="CHEBI:16567"/>
        <dbReference type="ChEBI" id="CHEBI:29748"/>
        <dbReference type="ChEBI" id="CHEBI:29985"/>
        <dbReference type="ChEBI" id="CHEBI:58359"/>
        <dbReference type="EC" id="4.1.3.27"/>
    </reaction>
</comment>
<evidence type="ECO:0000256" key="3">
    <source>
        <dbReference type="ARBA" id="ARBA00011575"/>
    </source>
</evidence>
<comment type="caution">
    <text evidence="15">The sequence shown here is derived from an EMBL/GenBank/DDBJ whole genome shotgun (WGS) entry which is preliminary data.</text>
</comment>
<keyword evidence="7 12" id="KW-0822">Tryptophan biosynthesis</keyword>
<dbReference type="Gene3D" id="3.60.120.10">
    <property type="entry name" value="Anthranilate synthase"/>
    <property type="match status" value="1"/>
</dbReference>
<evidence type="ECO:0000256" key="12">
    <source>
        <dbReference type="RuleBase" id="RU364045"/>
    </source>
</evidence>